<feature type="transmembrane region" description="Helical" evidence="1">
    <location>
        <begin position="144"/>
        <end position="173"/>
    </location>
</feature>
<keyword evidence="3" id="KW-0012">Acyltransferase</keyword>
<name>A0A975ZQ52_9RHOB</name>
<feature type="transmembrane region" description="Helical" evidence="1">
    <location>
        <begin position="81"/>
        <end position="100"/>
    </location>
</feature>
<keyword evidence="3" id="KW-0808">Transferase</keyword>
<sequence>MTPPEHLEGLQSLRALAALLVLIGHVRAEAAHYFALDLPGAALPWTRGVDIFFIISGFIITLSAARFAARPGAFLWRRLRRVVPLYALFTTLMVALLLAAPGSLKSTSLDPAQIASSYLFLPYERADGRIAPVLSLGWTLNYEVFFYALLALCLALPRPLLACCAGLAALCLLGPALPQTTATVFYANPLILEFTFGIALARLWQCGFVRPSAPLAGLALVTGLALLVVLHQTALPRVLAAGLPATVIVAAGTLLAPDRHLPLQSIGNASYALYLSHRFPLRLGTLVLVPVMPAHPLAALVFCVLLVGLCLWAARAVHLHVERPLTARLGPRPTRLAA</sequence>
<feature type="transmembrane region" description="Helical" evidence="1">
    <location>
        <begin position="52"/>
        <end position="69"/>
    </location>
</feature>
<dbReference type="GO" id="GO:0016020">
    <property type="term" value="C:membrane"/>
    <property type="evidence" value="ECO:0007669"/>
    <property type="project" value="TreeGrafter"/>
</dbReference>
<keyword evidence="1" id="KW-1133">Transmembrane helix</keyword>
<keyword evidence="1" id="KW-0472">Membrane</keyword>
<accession>A0A975ZQ52</accession>
<evidence type="ECO:0000313" key="3">
    <source>
        <dbReference type="EMBL" id="SEK01324.1"/>
    </source>
</evidence>
<dbReference type="AlphaFoldDB" id="A0A975ZQ52"/>
<gene>
    <name evidence="3" type="ORF">SAMN04487940_11860</name>
</gene>
<reference evidence="3 4" key="1">
    <citation type="submission" date="2016-10" db="EMBL/GenBank/DDBJ databases">
        <authorList>
            <person name="Varghese N."/>
            <person name="Submissions S."/>
        </authorList>
    </citation>
    <scope>NUCLEOTIDE SEQUENCE [LARGE SCALE GENOMIC DNA]</scope>
    <source>
        <strain evidence="3 4">FF3</strain>
    </source>
</reference>
<feature type="domain" description="Acyltransferase 3" evidence="2">
    <location>
        <begin position="9"/>
        <end position="314"/>
    </location>
</feature>
<comment type="caution">
    <text evidence="3">The sequence shown here is derived from an EMBL/GenBank/DDBJ whole genome shotgun (WGS) entry which is preliminary data.</text>
</comment>
<proteinExistence type="predicted"/>
<feature type="transmembrane region" description="Helical" evidence="1">
    <location>
        <begin position="294"/>
        <end position="314"/>
    </location>
</feature>
<dbReference type="Proteomes" id="UP000182932">
    <property type="component" value="Unassembled WGS sequence"/>
</dbReference>
<evidence type="ECO:0000259" key="2">
    <source>
        <dbReference type="Pfam" id="PF01757"/>
    </source>
</evidence>
<dbReference type="Pfam" id="PF01757">
    <property type="entry name" value="Acyl_transf_3"/>
    <property type="match status" value="1"/>
</dbReference>
<organism evidence="3 4">
    <name type="scientific">Marinovum algicola</name>
    <dbReference type="NCBI Taxonomy" id="42444"/>
    <lineage>
        <taxon>Bacteria</taxon>
        <taxon>Pseudomonadati</taxon>
        <taxon>Pseudomonadota</taxon>
        <taxon>Alphaproteobacteria</taxon>
        <taxon>Rhodobacterales</taxon>
        <taxon>Roseobacteraceae</taxon>
        <taxon>Marinovum</taxon>
    </lineage>
</organism>
<feature type="transmembrane region" description="Helical" evidence="1">
    <location>
        <begin position="238"/>
        <end position="256"/>
    </location>
</feature>
<evidence type="ECO:0000256" key="1">
    <source>
        <dbReference type="SAM" id="Phobius"/>
    </source>
</evidence>
<feature type="transmembrane region" description="Helical" evidence="1">
    <location>
        <begin position="185"/>
        <end position="205"/>
    </location>
</feature>
<dbReference type="EMBL" id="FNYY01000018">
    <property type="protein sequence ID" value="SEK01324.1"/>
    <property type="molecule type" value="Genomic_DNA"/>
</dbReference>
<protein>
    <submittedName>
        <fullName evidence="3">Peptidoglycan/LPS O-acetylase OafA/YrhL, contains acyltransferase and SGNH-hydrolase domains</fullName>
    </submittedName>
</protein>
<keyword evidence="1" id="KW-0812">Transmembrane</keyword>
<dbReference type="InterPro" id="IPR050879">
    <property type="entry name" value="Acyltransferase_3"/>
</dbReference>
<feature type="transmembrane region" description="Helical" evidence="1">
    <location>
        <begin position="211"/>
        <end position="231"/>
    </location>
</feature>
<dbReference type="InterPro" id="IPR002656">
    <property type="entry name" value="Acyl_transf_3_dom"/>
</dbReference>
<dbReference type="PANTHER" id="PTHR23028">
    <property type="entry name" value="ACETYLTRANSFERASE"/>
    <property type="match status" value="1"/>
</dbReference>
<dbReference type="GeneID" id="80820170"/>
<dbReference type="GO" id="GO:0000271">
    <property type="term" value="P:polysaccharide biosynthetic process"/>
    <property type="evidence" value="ECO:0007669"/>
    <property type="project" value="TreeGrafter"/>
</dbReference>
<dbReference type="PANTHER" id="PTHR23028:SF131">
    <property type="entry name" value="BLR2367 PROTEIN"/>
    <property type="match status" value="1"/>
</dbReference>
<dbReference type="GO" id="GO:0016747">
    <property type="term" value="F:acyltransferase activity, transferring groups other than amino-acyl groups"/>
    <property type="evidence" value="ECO:0007669"/>
    <property type="project" value="InterPro"/>
</dbReference>
<keyword evidence="4" id="KW-1185">Reference proteome</keyword>
<evidence type="ECO:0000313" key="4">
    <source>
        <dbReference type="Proteomes" id="UP000182932"/>
    </source>
</evidence>
<dbReference type="RefSeq" id="WP_074838392.1">
    <property type="nucleotide sequence ID" value="NZ_FNYY01000018.1"/>
</dbReference>